<dbReference type="GO" id="GO:0000976">
    <property type="term" value="F:transcription cis-regulatory region binding"/>
    <property type="evidence" value="ECO:0007669"/>
    <property type="project" value="TreeGrafter"/>
</dbReference>
<feature type="region of interest" description="Disordered" evidence="5">
    <location>
        <begin position="91"/>
        <end position="161"/>
    </location>
</feature>
<evidence type="ECO:0000256" key="2">
    <source>
        <dbReference type="ARBA" id="ARBA00023125"/>
    </source>
</evidence>
<gene>
    <name evidence="7" type="ORF">ET445_04060</name>
</gene>
<feature type="domain" description="HTH tetR-type" evidence="6">
    <location>
        <begin position="30"/>
        <end position="90"/>
    </location>
</feature>
<dbReference type="PANTHER" id="PTHR30055">
    <property type="entry name" value="HTH-TYPE TRANSCRIPTIONAL REGULATOR RUTR"/>
    <property type="match status" value="1"/>
</dbReference>
<protein>
    <submittedName>
        <fullName evidence="7">TetR/AcrR family transcriptional regulator</fullName>
    </submittedName>
</protein>
<name>A0A4P6F9Q1_9MICO</name>
<evidence type="ECO:0000256" key="4">
    <source>
        <dbReference type="PROSITE-ProRule" id="PRU00335"/>
    </source>
</evidence>
<evidence type="ECO:0000256" key="3">
    <source>
        <dbReference type="ARBA" id="ARBA00023163"/>
    </source>
</evidence>
<feature type="compositionally biased region" description="Low complexity" evidence="5">
    <location>
        <begin position="107"/>
        <end position="122"/>
    </location>
</feature>
<dbReference type="PANTHER" id="PTHR30055:SF151">
    <property type="entry name" value="TRANSCRIPTIONAL REGULATORY PROTEIN"/>
    <property type="match status" value="1"/>
</dbReference>
<dbReference type="InterPro" id="IPR001647">
    <property type="entry name" value="HTH_TetR"/>
</dbReference>
<dbReference type="AlphaFoldDB" id="A0A4P6F9Q1"/>
<dbReference type="KEGG" id="agf:ET445_04060"/>
<reference evidence="7 8" key="1">
    <citation type="submission" date="2019-01" db="EMBL/GenBank/DDBJ databases">
        <title>Genome sequencing of strain FW100M-8.</title>
        <authorList>
            <person name="Heo J."/>
            <person name="Kim S.-J."/>
            <person name="Kim J.-S."/>
            <person name="Hong S.-B."/>
            <person name="Kwon S.-W."/>
        </authorList>
    </citation>
    <scope>NUCLEOTIDE SEQUENCE [LARGE SCALE GENOMIC DNA]</scope>
    <source>
        <strain evidence="7 8">FW100M-8</strain>
    </source>
</reference>
<proteinExistence type="predicted"/>
<dbReference type="GO" id="GO:0003700">
    <property type="term" value="F:DNA-binding transcription factor activity"/>
    <property type="evidence" value="ECO:0007669"/>
    <property type="project" value="TreeGrafter"/>
</dbReference>
<keyword evidence="3" id="KW-0804">Transcription</keyword>
<dbReference type="SUPFAM" id="SSF46689">
    <property type="entry name" value="Homeodomain-like"/>
    <property type="match status" value="1"/>
</dbReference>
<dbReference type="InterPro" id="IPR050109">
    <property type="entry name" value="HTH-type_TetR-like_transc_reg"/>
</dbReference>
<keyword evidence="8" id="KW-1185">Reference proteome</keyword>
<dbReference type="OrthoDB" id="329481at2"/>
<feature type="compositionally biased region" description="Low complexity" evidence="5">
    <location>
        <begin position="129"/>
        <end position="153"/>
    </location>
</feature>
<dbReference type="PROSITE" id="PS50977">
    <property type="entry name" value="HTH_TETR_2"/>
    <property type="match status" value="1"/>
</dbReference>
<organism evidence="7 8">
    <name type="scientific">Agromyces protaetiae</name>
    <dbReference type="NCBI Taxonomy" id="2509455"/>
    <lineage>
        <taxon>Bacteria</taxon>
        <taxon>Bacillati</taxon>
        <taxon>Actinomycetota</taxon>
        <taxon>Actinomycetes</taxon>
        <taxon>Micrococcales</taxon>
        <taxon>Microbacteriaceae</taxon>
        <taxon>Agromyces</taxon>
    </lineage>
</organism>
<feature type="DNA-binding region" description="H-T-H motif" evidence="4">
    <location>
        <begin position="53"/>
        <end position="72"/>
    </location>
</feature>
<dbReference type="EMBL" id="CP035491">
    <property type="protein sequence ID" value="QAY72642.1"/>
    <property type="molecule type" value="Genomic_DNA"/>
</dbReference>
<evidence type="ECO:0000259" key="6">
    <source>
        <dbReference type="PROSITE" id="PS50977"/>
    </source>
</evidence>
<dbReference type="Gene3D" id="1.10.357.10">
    <property type="entry name" value="Tetracycline Repressor, domain 2"/>
    <property type="match status" value="1"/>
</dbReference>
<evidence type="ECO:0000256" key="5">
    <source>
        <dbReference type="SAM" id="MobiDB-lite"/>
    </source>
</evidence>
<sequence>MDQLSREGGAVETEVIWNRERDIRKGPRPTHTLDEIARAAVALGDANGIEGVSIRAIASELGAGAASLYRYISRKDDLFDLMVDQVIAELELPASPSGSGGRMSRLSPSASATSTAGTPGAPNSRRTRPGAPTRRTTWSSSSPRSNPPASTRANGSNSSDC</sequence>
<dbReference type="InterPro" id="IPR009057">
    <property type="entry name" value="Homeodomain-like_sf"/>
</dbReference>
<evidence type="ECO:0000313" key="8">
    <source>
        <dbReference type="Proteomes" id="UP000291259"/>
    </source>
</evidence>
<evidence type="ECO:0000313" key="7">
    <source>
        <dbReference type="EMBL" id="QAY72642.1"/>
    </source>
</evidence>
<accession>A0A4P6F9Q1</accession>
<keyword evidence="1" id="KW-0805">Transcription regulation</keyword>
<keyword evidence="2 4" id="KW-0238">DNA-binding</keyword>
<dbReference type="Proteomes" id="UP000291259">
    <property type="component" value="Chromosome"/>
</dbReference>
<evidence type="ECO:0000256" key="1">
    <source>
        <dbReference type="ARBA" id="ARBA00023015"/>
    </source>
</evidence>
<dbReference type="Pfam" id="PF00440">
    <property type="entry name" value="TetR_N"/>
    <property type="match status" value="1"/>
</dbReference>